<keyword evidence="3" id="KW-1185">Reference proteome</keyword>
<accession>H2YGP6</accession>
<protein>
    <submittedName>
        <fullName evidence="2">Uncharacterized protein</fullName>
    </submittedName>
</protein>
<evidence type="ECO:0000313" key="2">
    <source>
        <dbReference type="Ensembl" id="ENSCSAVP00000004495.1"/>
    </source>
</evidence>
<dbReference type="HOGENOM" id="CLU_1547022_0_0_1"/>
<feature type="region of interest" description="Disordered" evidence="1">
    <location>
        <begin position="146"/>
        <end position="173"/>
    </location>
</feature>
<feature type="region of interest" description="Disordered" evidence="1">
    <location>
        <begin position="62"/>
        <end position="103"/>
    </location>
</feature>
<dbReference type="STRING" id="51511.ENSCSAVP00000004495"/>
<reference evidence="2" key="3">
    <citation type="submission" date="2025-09" db="UniProtKB">
        <authorList>
            <consortium name="Ensembl"/>
        </authorList>
    </citation>
    <scope>IDENTIFICATION</scope>
</reference>
<sequence>MLNGNIDRVKRRTNNNQPDMRSQRRNKRLSTEDVKARNQLWQHIQKDIVETDERLQDISYTEVRTEGSSKPVRLRHHRRRNSGASKRASGASGVSHPLDDGMVSPLPVTTTVMQERVNGGNPRHPRKHAMNDWDTRTSLSVEGFQSTNAQHRRKPDRRKRESNLKLPDMIGSV</sequence>
<dbReference type="Proteomes" id="UP000007875">
    <property type="component" value="Unassembled WGS sequence"/>
</dbReference>
<proteinExistence type="predicted"/>
<evidence type="ECO:0000313" key="3">
    <source>
        <dbReference type="Proteomes" id="UP000007875"/>
    </source>
</evidence>
<feature type="region of interest" description="Disordered" evidence="1">
    <location>
        <begin position="1"/>
        <end position="34"/>
    </location>
</feature>
<dbReference type="AlphaFoldDB" id="H2YGP6"/>
<evidence type="ECO:0000256" key="1">
    <source>
        <dbReference type="SAM" id="MobiDB-lite"/>
    </source>
</evidence>
<reference evidence="3" key="1">
    <citation type="submission" date="2003-08" db="EMBL/GenBank/DDBJ databases">
        <authorList>
            <person name="Birren B."/>
            <person name="Nusbaum C."/>
            <person name="Abebe A."/>
            <person name="Abouelleil A."/>
            <person name="Adekoya E."/>
            <person name="Ait-zahra M."/>
            <person name="Allen N."/>
            <person name="Allen T."/>
            <person name="An P."/>
            <person name="Anderson M."/>
            <person name="Anderson S."/>
            <person name="Arachchi H."/>
            <person name="Armbruster J."/>
            <person name="Bachantsang P."/>
            <person name="Baldwin J."/>
            <person name="Barry A."/>
            <person name="Bayul T."/>
            <person name="Blitshsteyn B."/>
            <person name="Bloom T."/>
            <person name="Blye J."/>
            <person name="Boguslavskiy L."/>
            <person name="Borowsky M."/>
            <person name="Boukhgalter B."/>
            <person name="Brunache A."/>
            <person name="Butler J."/>
            <person name="Calixte N."/>
            <person name="Calvo S."/>
            <person name="Camarata J."/>
            <person name="Campo K."/>
            <person name="Chang J."/>
            <person name="Cheshatsang Y."/>
            <person name="Citroen M."/>
            <person name="Collymore A."/>
            <person name="Considine T."/>
            <person name="Cook A."/>
            <person name="Cooke P."/>
            <person name="Corum B."/>
            <person name="Cuomo C."/>
            <person name="David R."/>
            <person name="Dawoe T."/>
            <person name="Degray S."/>
            <person name="Dodge S."/>
            <person name="Dooley K."/>
            <person name="Dorje P."/>
            <person name="Dorjee K."/>
            <person name="Dorris L."/>
            <person name="Duffey N."/>
            <person name="Dupes A."/>
            <person name="Elkins T."/>
            <person name="Engels R."/>
            <person name="Erickson J."/>
            <person name="Farina A."/>
            <person name="Faro S."/>
            <person name="Ferreira P."/>
            <person name="Fischer H."/>
            <person name="Fitzgerald M."/>
            <person name="Foley K."/>
            <person name="Gage D."/>
            <person name="Galagan J."/>
            <person name="Gearin G."/>
            <person name="Gnerre S."/>
            <person name="Gnirke A."/>
            <person name="Goyette A."/>
            <person name="Graham J."/>
            <person name="Grandbois E."/>
            <person name="Gyaltsen K."/>
            <person name="Hafez N."/>
            <person name="Hagopian D."/>
            <person name="Hagos B."/>
            <person name="Hall J."/>
            <person name="Hatcher B."/>
            <person name="Heller A."/>
            <person name="Higgins H."/>
            <person name="Honan T."/>
            <person name="Horn A."/>
            <person name="Houde N."/>
            <person name="Hughes L."/>
            <person name="Hulme W."/>
            <person name="Husby E."/>
            <person name="Iliev I."/>
            <person name="Jaffe D."/>
            <person name="Jones C."/>
            <person name="Kamal M."/>
            <person name="Kamat A."/>
            <person name="Kamvysselis M."/>
            <person name="Karlsson E."/>
            <person name="Kells C."/>
            <person name="Kieu A."/>
            <person name="Kisner P."/>
            <person name="Kodira C."/>
            <person name="Kulbokas E."/>
            <person name="Labutti K."/>
            <person name="Lama D."/>
            <person name="Landers T."/>
            <person name="Leger J."/>
            <person name="Levine S."/>
            <person name="Lewis D."/>
            <person name="Lewis T."/>
            <person name="Lindblad-toh K."/>
            <person name="Liu X."/>
            <person name="Lokyitsang T."/>
            <person name="Lokyitsang Y."/>
            <person name="Lucien O."/>
            <person name="Lui A."/>
            <person name="Ma L.J."/>
            <person name="Mabbitt R."/>
            <person name="Macdonald J."/>
            <person name="Maclean C."/>
            <person name="Major J."/>
            <person name="Manning J."/>
            <person name="Marabella R."/>
            <person name="Maru K."/>
            <person name="Matthews C."/>
            <person name="Mauceli E."/>
            <person name="Mccarthy M."/>
            <person name="Mcdonough S."/>
            <person name="Mcghee T."/>
            <person name="Meldrim J."/>
            <person name="Meneus L."/>
            <person name="Mesirov J."/>
            <person name="Mihalev A."/>
            <person name="Mihova T."/>
            <person name="Mikkelsen T."/>
            <person name="Mlenga V."/>
            <person name="Moru K."/>
            <person name="Mozes J."/>
            <person name="Mulrain L."/>
            <person name="Munson G."/>
            <person name="Naylor J."/>
            <person name="Newes C."/>
            <person name="Nguyen C."/>
            <person name="Nguyen N."/>
            <person name="Nguyen T."/>
            <person name="Nicol R."/>
            <person name="Nielsen C."/>
            <person name="Nizzari M."/>
            <person name="Norbu C."/>
            <person name="Norbu N."/>
            <person name="O'donnell P."/>
            <person name="Okoawo O."/>
            <person name="O'leary S."/>
            <person name="Omotosho B."/>
            <person name="O'neill K."/>
            <person name="Osman S."/>
            <person name="Parker S."/>
            <person name="Perrin D."/>
            <person name="Phunkhang P."/>
            <person name="Piqani B."/>
            <person name="Purcell S."/>
            <person name="Rachupka T."/>
            <person name="Ramasamy U."/>
            <person name="Rameau R."/>
            <person name="Ray V."/>
            <person name="Raymond C."/>
            <person name="Retta R."/>
            <person name="Richardson S."/>
            <person name="Rise C."/>
            <person name="Rodriguez J."/>
            <person name="Rogers J."/>
            <person name="Rogov P."/>
            <person name="Rutman M."/>
            <person name="Schupbach R."/>
            <person name="Seaman C."/>
            <person name="Settipalli S."/>
            <person name="Sharpe T."/>
            <person name="Sheridan J."/>
            <person name="Sherpa N."/>
            <person name="Shi J."/>
            <person name="Smirnov S."/>
            <person name="Smith C."/>
            <person name="Sougnez C."/>
            <person name="Spencer B."/>
            <person name="Stalker J."/>
            <person name="Stange-thomann N."/>
            <person name="Stavropoulos S."/>
            <person name="Stetson K."/>
            <person name="Stone C."/>
            <person name="Stone S."/>
            <person name="Stubbs M."/>
            <person name="Talamas J."/>
            <person name="Tchuinga P."/>
            <person name="Tenzing P."/>
            <person name="Tesfaye S."/>
            <person name="Theodore J."/>
            <person name="Thoulutsang Y."/>
            <person name="Topham K."/>
            <person name="Towey S."/>
            <person name="Tsamla T."/>
            <person name="Tsomo N."/>
            <person name="Vallee D."/>
            <person name="Vassiliev H."/>
            <person name="Venkataraman V."/>
            <person name="Vinson J."/>
            <person name="Vo A."/>
            <person name="Wade C."/>
            <person name="Wang S."/>
            <person name="Wangchuk T."/>
            <person name="Wangdi T."/>
            <person name="Whittaker C."/>
            <person name="Wilkinson J."/>
            <person name="Wu Y."/>
            <person name="Wyman D."/>
            <person name="Yadav S."/>
            <person name="Yang S."/>
            <person name="Yang X."/>
            <person name="Yeager S."/>
            <person name="Yee E."/>
            <person name="Young G."/>
            <person name="Zainoun J."/>
            <person name="Zembeck L."/>
            <person name="Zimmer A."/>
            <person name="Zody M."/>
            <person name="Lander E."/>
        </authorList>
    </citation>
    <scope>NUCLEOTIDE SEQUENCE [LARGE SCALE GENOMIC DNA]</scope>
</reference>
<name>H2YGP6_CIOSA</name>
<feature type="compositionally biased region" description="Low complexity" evidence="1">
    <location>
        <begin position="82"/>
        <end position="93"/>
    </location>
</feature>
<dbReference type="InParanoid" id="H2YGP6"/>
<dbReference type="Ensembl" id="ENSCSAVT00000004561.1">
    <property type="protein sequence ID" value="ENSCSAVP00000004495.1"/>
    <property type="gene ID" value="ENSCSAVG00000002665.1"/>
</dbReference>
<feature type="compositionally biased region" description="Basic residues" evidence="1">
    <location>
        <begin position="72"/>
        <end position="81"/>
    </location>
</feature>
<reference evidence="2" key="2">
    <citation type="submission" date="2025-08" db="UniProtKB">
        <authorList>
            <consortium name="Ensembl"/>
        </authorList>
    </citation>
    <scope>IDENTIFICATION</scope>
</reference>
<organism evidence="2 3">
    <name type="scientific">Ciona savignyi</name>
    <name type="common">Pacific transparent sea squirt</name>
    <dbReference type="NCBI Taxonomy" id="51511"/>
    <lineage>
        <taxon>Eukaryota</taxon>
        <taxon>Metazoa</taxon>
        <taxon>Chordata</taxon>
        <taxon>Tunicata</taxon>
        <taxon>Ascidiacea</taxon>
        <taxon>Phlebobranchia</taxon>
        <taxon>Cionidae</taxon>
        <taxon>Ciona</taxon>
    </lineage>
</organism>